<dbReference type="SUPFAM" id="SSF52540">
    <property type="entry name" value="P-loop containing nucleoside triphosphate hydrolases"/>
    <property type="match status" value="1"/>
</dbReference>
<feature type="domain" description="Peptidase S1" evidence="1">
    <location>
        <begin position="41"/>
        <end position="199"/>
    </location>
</feature>
<dbReference type="GO" id="GO:0004252">
    <property type="term" value="F:serine-type endopeptidase activity"/>
    <property type="evidence" value="ECO:0007669"/>
    <property type="project" value="InterPro"/>
</dbReference>
<dbReference type="NCBIfam" id="NF041813">
    <property type="entry name" value="Avs2"/>
    <property type="match status" value="1"/>
</dbReference>
<proteinExistence type="predicted"/>
<dbReference type="OrthoDB" id="9757917at2"/>
<dbReference type="InterPro" id="IPR001254">
    <property type="entry name" value="Trypsin_dom"/>
</dbReference>
<gene>
    <name evidence="2" type="ORF">SAMN05661044_00721</name>
</gene>
<accession>A0A1H7IIX7</accession>
<dbReference type="SUPFAM" id="SSF50494">
    <property type="entry name" value="Trypsin-like serine proteases"/>
    <property type="match status" value="1"/>
</dbReference>
<dbReference type="Pfam" id="PF00089">
    <property type="entry name" value="Trypsin"/>
    <property type="match status" value="1"/>
</dbReference>
<keyword evidence="3" id="KW-1185">Reference proteome</keyword>
<dbReference type="STRING" id="407022.SAMN05661044_00721"/>
<evidence type="ECO:0000313" key="3">
    <source>
        <dbReference type="Proteomes" id="UP000199421"/>
    </source>
</evidence>
<dbReference type="RefSeq" id="WP_093318426.1">
    <property type="nucleotide sequence ID" value="NZ_FOAF01000001.1"/>
</dbReference>
<protein>
    <submittedName>
        <fullName evidence="2">Trypsin</fullName>
    </submittedName>
</protein>
<dbReference type="GO" id="GO:0006508">
    <property type="term" value="P:proteolysis"/>
    <property type="evidence" value="ECO:0007669"/>
    <property type="project" value="InterPro"/>
</dbReference>
<evidence type="ECO:0000259" key="1">
    <source>
        <dbReference type="Pfam" id="PF00089"/>
    </source>
</evidence>
<organism evidence="2 3">
    <name type="scientific">Olivibacter domesticus</name>
    <name type="common">Pseudosphingobacterium domesticum</name>
    <dbReference type="NCBI Taxonomy" id="407022"/>
    <lineage>
        <taxon>Bacteria</taxon>
        <taxon>Pseudomonadati</taxon>
        <taxon>Bacteroidota</taxon>
        <taxon>Sphingobacteriia</taxon>
        <taxon>Sphingobacteriales</taxon>
        <taxon>Sphingobacteriaceae</taxon>
        <taxon>Olivibacter</taxon>
    </lineage>
</organism>
<dbReference type="Proteomes" id="UP000199421">
    <property type="component" value="Unassembled WGS sequence"/>
</dbReference>
<name>A0A1H7IIX7_OLID1</name>
<reference evidence="3" key="1">
    <citation type="submission" date="2016-10" db="EMBL/GenBank/DDBJ databases">
        <authorList>
            <person name="Varghese N."/>
            <person name="Submissions S."/>
        </authorList>
    </citation>
    <scope>NUCLEOTIDE SEQUENCE [LARGE SCALE GENOMIC DNA]</scope>
    <source>
        <strain evidence="3">DSM 18733</strain>
    </source>
</reference>
<dbReference type="InterPro" id="IPR009003">
    <property type="entry name" value="Peptidase_S1_PA"/>
</dbReference>
<dbReference type="EMBL" id="FOAF01000001">
    <property type="protein sequence ID" value="SEK62429.1"/>
    <property type="molecule type" value="Genomic_DNA"/>
</dbReference>
<dbReference type="Gene3D" id="3.40.50.300">
    <property type="entry name" value="P-loop containing nucleotide triphosphate hydrolases"/>
    <property type="match status" value="1"/>
</dbReference>
<evidence type="ECO:0000313" key="2">
    <source>
        <dbReference type="EMBL" id="SEK62429.1"/>
    </source>
</evidence>
<dbReference type="InterPro" id="IPR027417">
    <property type="entry name" value="P-loop_NTPase"/>
</dbReference>
<sequence length="1578" mass="183225">MEHKNDILISQLTVRLFDIQSEEACGTGVIYKPLNNKYSIYIFTAAHCLFREPETLSEPITKIGIELFQSNTNSYIRIEHSINHSLVSTDVDKDVAILILNRDEIEKQLSTIPIVRVTNTRQSATQFIVKGFPLATQGKELDSISPTWSQEMTGVRKFQLKLDADYADWATKGFSGSGIFLHTKTNIYLFGIFARIRVEGAGKIIYCQYMDTINELLEINYLPPISFSYLADHGLSPDFFTKHIDLKIADLGPRFNPDLNFSLPIVQEFHTITRDSQFRTKTTKVIDTFLSARIDLSSKEDNVILKAEQDYIDFQKWVEEWYTLLKWEPECKINIKQLNDKLDSLNTELDTIRLEVYKKQGERLREIKEKGEEYDKYHPPFSAALSRLNDLFKNCDTFYTGLNRIDFDLTNKPIFIIKGEAGSGKSHLLGDIATRWQHDGKPVILLLGQQFKKEQSLWNNILSQLDLHCTKNEFLESLENIGKQLSMRVPMLIDALNEGGGADVWYHQLAGFVKEISQYPYIALVLTVRSTYYSAIIPEQIRSDQSIKKWTHQGFKGNEYAALRLFCEHFGLQQPNFPILAPEFTNPLFLQLVCAGVKESGQKAFPKGFLGFSSIFAHYLKAITAKIIPRRPEYKYRTNFVSDAIYKVAEKIFLQPENRYLPFSEANDLFDQEFPKLPHLLADLIEESVFIQNMFRDYKSQEEYDGLFFAYERIGDYYMANELLKPFKNIEDVIQACQEKQVIGRLAMESYWRNNGILEALAVLLPEQHNLEIFEAFNWLFSNKKRRETHLDANTLNSILLASFKWRRPESIEKEKVVKWLTGPFFFFEYHQVFNTFLGISTYPGNPFNGDYLHGLLWNYPLGERDALWLQHLYYYTGLDDNGDPMPIERLIDWAWQEKISYEVDQETARLAGQTLAWVLASSDRNLRDRTTKAMVCLLQEQPQALISILKAFDKIDDLYIAERLMAVAMGCALRTTKKSSLSIIANYVYDEIFNKQNPPEHILLRDYARNIVEYAAYRKSGDSFDLRKVRPPYNSKMPNKFPTETQIKKFHKADPVKGTEKGYQREFNQIHFSVLSWDFGRYIVDAAVGHFAPTSFVIENEIKAFIKKLSPSLRKTIKDWERLTELEKSLKETPTNHLTTTGKKIKAAIKIYLKTNNSALKEGLNEEQFKYFKETVIPNVKAKNTGTTANLRSYPSGPIKRWIVRRAHELGYKADLHGSYDRQIDSRRQSRSFKLERIGKKYQWIAFHEIMAKLTDNFKFGDGYGQDKEYNFYQGPWEMYLRDIDPVFITKNPEESENEEIISSPQLPNEWWLDVNYRNWEEDDLTWCRNANDLPDPGKIIQCMDHAGNEWLYLRLNVNWKPLKSVGQDKYKSRKKEIWYLIQGYLVTQKDKKRISSWLSKKSFKGRNIPESRSQVSLFNRELYWSPISIAYKKESRLWIAWDDNAPAKNKVMVATDQALGEISEDSSGAHFYYDIPCSTLFEGMHLQYGQRDGELIDKNGKTIVSNINPQGTLIRKNELLDFLDKNDLDIVWIILGEKQVFNASFSRHGNYFGTISGTYTYENGGVEGTFKLLEDE</sequence>